<evidence type="ECO:0000256" key="1">
    <source>
        <dbReference type="SAM" id="MobiDB-lite"/>
    </source>
</evidence>
<evidence type="ECO:0000313" key="3">
    <source>
        <dbReference type="EMBL" id="JAC02141.1"/>
    </source>
</evidence>
<evidence type="ECO:0000256" key="2">
    <source>
        <dbReference type="SAM" id="SignalP"/>
    </source>
</evidence>
<keyword evidence="2" id="KW-0732">Signal</keyword>
<reference evidence="3" key="2">
    <citation type="journal article" date="2014" name="BMC Genomics">
        <title>A genomic perspective to assessing quality of mass-reared SIT flies used in Mediterranean fruit fly (Ceratitis capitata) eradication in California.</title>
        <authorList>
            <person name="Calla B."/>
            <person name="Hall B."/>
            <person name="Hou S."/>
            <person name="Geib S.M."/>
        </authorList>
    </citation>
    <scope>NUCLEOTIDE SEQUENCE</scope>
</reference>
<feature type="signal peptide" evidence="2">
    <location>
        <begin position="1"/>
        <end position="31"/>
    </location>
</feature>
<dbReference type="AlphaFoldDB" id="W8BM28"/>
<dbReference type="OrthoDB" id="8067778at2759"/>
<feature type="region of interest" description="Disordered" evidence="1">
    <location>
        <begin position="185"/>
        <end position="205"/>
    </location>
</feature>
<feature type="chain" id="PRO_5004906598" evidence="2">
    <location>
        <begin position="32"/>
        <end position="725"/>
    </location>
</feature>
<reference evidence="3" key="1">
    <citation type="submission" date="2013-07" db="EMBL/GenBank/DDBJ databases">
        <authorList>
            <person name="Geib S."/>
        </authorList>
    </citation>
    <scope>NUCLEOTIDE SEQUENCE</scope>
</reference>
<feature type="compositionally biased region" description="Acidic residues" evidence="1">
    <location>
        <begin position="195"/>
        <end position="205"/>
    </location>
</feature>
<protein>
    <submittedName>
        <fullName evidence="3">Uncharacterized protein</fullName>
    </submittedName>
</protein>
<accession>W8BM28</accession>
<organism evidence="3">
    <name type="scientific">Ceratitis capitata</name>
    <name type="common">Mediterranean fruit fly</name>
    <name type="synonym">Tephritis capitata</name>
    <dbReference type="NCBI Taxonomy" id="7213"/>
    <lineage>
        <taxon>Eukaryota</taxon>
        <taxon>Metazoa</taxon>
        <taxon>Ecdysozoa</taxon>
        <taxon>Arthropoda</taxon>
        <taxon>Hexapoda</taxon>
        <taxon>Insecta</taxon>
        <taxon>Pterygota</taxon>
        <taxon>Neoptera</taxon>
        <taxon>Endopterygota</taxon>
        <taxon>Diptera</taxon>
        <taxon>Brachycera</taxon>
        <taxon>Muscomorpha</taxon>
        <taxon>Tephritoidea</taxon>
        <taxon>Tephritidae</taxon>
        <taxon>Ceratitis</taxon>
        <taxon>Ceratitis</taxon>
    </lineage>
</organism>
<proteinExistence type="evidence at transcript level"/>
<sequence>GHVNAAMQQLFLLKRFLCGFLIVLQCNRLRASDPQSEETIENGAKETVDWTGLLSDLRDSWQSPLYYLEKRGYLPPVNENLLEQKVNELRAMKVDEQSDADSGEKLEDVDLPNAADEVSAELKTNDNKQTNALSNSADTGALNTAEVANENPAIITIASQQQPQAGVEEALLKELLIDAQPEAEANVASAAGTDTETDPDTEEDFSSVKNNVANVCRKKIVSPSGSKSKLILKCRPKSKSKTHTKLKSKPGFFERLKDKISSIFKKPTTEMERKDPQIKSKPALSPDYASYYVKYLAHRDMNADTNNLNVKDLDNEYARIKSNGNIERGDRGLHRQEYSDKQWHGTKISTSSELIDKADTLQSLTDNEFSATNLDSAAAAVERKDTILNEFPFRDFNFADVSAKKISTKEVKQSNKPIEKLTDLETFNSKDEELNKIVRSLAEQQSGEKDAWNKVNMNSETKDDFEFKDSTIPKDVGNELQDNTKLFQKEHKDFGAQDFEPSIDMESIAAAPKHTEGEKVASKHNEFEYDFSMPSCATKNVGPHANSDTINKATLGSINDGDLSIPALDFKPCSSHAKVGAVKDVPGVRDYGNLGMSQLKMRILESNVEDFLSFNGENEQDSNELSAIRYDTPYRTDFDVKSNDDRTKSYATRELVEKPSANKPNSAVDLSNQLAVEQTNFNGFQIGDPLTIMDETNLDLDRQFTRQVLEKVMRSTAKKREHDYG</sequence>
<feature type="non-terminal residue" evidence="3">
    <location>
        <position position="1"/>
    </location>
</feature>
<dbReference type="EMBL" id="GAMC01004415">
    <property type="protein sequence ID" value="JAC02141.1"/>
    <property type="molecule type" value="mRNA"/>
</dbReference>
<name>W8BM28_CERCA</name>